<proteinExistence type="predicted"/>
<name>A0A1Q3C9I4_CEPFO</name>
<reference evidence="4" key="1">
    <citation type="submission" date="2016-04" db="EMBL/GenBank/DDBJ databases">
        <title>Cephalotus genome sequencing.</title>
        <authorList>
            <person name="Fukushima K."/>
            <person name="Hasebe M."/>
            <person name="Fang X."/>
        </authorList>
    </citation>
    <scope>NUCLEOTIDE SEQUENCE [LARGE SCALE GENOMIC DNA]</scope>
    <source>
        <strain evidence="4">cv. St1</strain>
    </source>
</reference>
<dbReference type="InterPro" id="IPR029058">
    <property type="entry name" value="AB_hydrolase_fold"/>
</dbReference>
<dbReference type="Pfam" id="PF00561">
    <property type="entry name" value="Abhydrolase_1"/>
    <property type="match status" value="1"/>
</dbReference>
<comment type="caution">
    <text evidence="3">The sequence shown here is derived from an EMBL/GenBank/DDBJ whole genome shotgun (WGS) entry which is preliminary data.</text>
</comment>
<evidence type="ECO:0000259" key="2">
    <source>
        <dbReference type="Pfam" id="PF00561"/>
    </source>
</evidence>
<dbReference type="AlphaFoldDB" id="A0A1Q3C9I4"/>
<dbReference type="SUPFAM" id="SSF53474">
    <property type="entry name" value="alpha/beta-Hydrolases"/>
    <property type="match status" value="1"/>
</dbReference>
<dbReference type="PANTHER" id="PTHR43689">
    <property type="entry name" value="HYDROLASE"/>
    <property type="match status" value="1"/>
</dbReference>
<evidence type="ECO:0000313" key="4">
    <source>
        <dbReference type="Proteomes" id="UP000187406"/>
    </source>
</evidence>
<evidence type="ECO:0000256" key="1">
    <source>
        <dbReference type="SAM" id="Phobius"/>
    </source>
</evidence>
<keyword evidence="4" id="KW-1185">Reference proteome</keyword>
<feature type="domain" description="AB hydrolase-1" evidence="2">
    <location>
        <begin position="168"/>
        <end position="276"/>
    </location>
</feature>
<organism evidence="3 4">
    <name type="scientific">Cephalotus follicularis</name>
    <name type="common">Albany pitcher plant</name>
    <dbReference type="NCBI Taxonomy" id="3775"/>
    <lineage>
        <taxon>Eukaryota</taxon>
        <taxon>Viridiplantae</taxon>
        <taxon>Streptophyta</taxon>
        <taxon>Embryophyta</taxon>
        <taxon>Tracheophyta</taxon>
        <taxon>Spermatophyta</taxon>
        <taxon>Magnoliopsida</taxon>
        <taxon>eudicotyledons</taxon>
        <taxon>Gunneridae</taxon>
        <taxon>Pentapetalae</taxon>
        <taxon>rosids</taxon>
        <taxon>fabids</taxon>
        <taxon>Oxalidales</taxon>
        <taxon>Cephalotaceae</taxon>
        <taxon>Cephalotus</taxon>
    </lineage>
</organism>
<dbReference type="FunCoup" id="A0A1Q3C9I4">
    <property type="interactions" value="1"/>
</dbReference>
<keyword evidence="1" id="KW-1133">Transmembrane helix</keyword>
<keyword evidence="1" id="KW-0812">Transmembrane</keyword>
<evidence type="ECO:0000313" key="3">
    <source>
        <dbReference type="EMBL" id="GAV76906.1"/>
    </source>
</evidence>
<dbReference type="EMBL" id="BDDD01001545">
    <property type="protein sequence ID" value="GAV76906.1"/>
    <property type="molecule type" value="Genomic_DNA"/>
</dbReference>
<protein>
    <submittedName>
        <fullName evidence="3">Abhydrolase_6 domain-containing protein</fullName>
    </submittedName>
</protein>
<keyword evidence="3" id="KW-0378">Hydrolase</keyword>
<gene>
    <name evidence="3" type="ORF">CFOL_v3_20379</name>
</gene>
<dbReference type="STRING" id="3775.A0A1Q3C9I4"/>
<accession>A0A1Q3C9I4</accession>
<feature type="transmembrane region" description="Helical" evidence="1">
    <location>
        <begin position="30"/>
        <end position="54"/>
    </location>
</feature>
<dbReference type="OrthoDB" id="284184at2759"/>
<dbReference type="InParanoid" id="A0A1Q3C9I4"/>
<dbReference type="InterPro" id="IPR000073">
    <property type="entry name" value="AB_hydrolase_1"/>
</dbReference>
<dbReference type="GO" id="GO:0016787">
    <property type="term" value="F:hydrolase activity"/>
    <property type="evidence" value="ECO:0007669"/>
    <property type="project" value="UniProtKB-KW"/>
</dbReference>
<dbReference type="PANTHER" id="PTHR43689:SF14">
    <property type="entry name" value="LYSOPHOSPHOLIPASE BODYGUARD 4-RELATED"/>
    <property type="match status" value="1"/>
</dbReference>
<dbReference type="Proteomes" id="UP000187406">
    <property type="component" value="Unassembled WGS sequence"/>
</dbReference>
<dbReference type="Gene3D" id="3.40.50.1820">
    <property type="entry name" value="alpha/beta hydrolase"/>
    <property type="match status" value="1"/>
</dbReference>
<sequence length="450" mass="50902">MLTAIHYMVSILSMSPVTSPGNLARKSAESLLTVLSFIVFFFLDFIELLLCLMYRYLDEYFEGKASACCCKGKEEGNGVGGGENELSETLYGRGNVFREMGFLKFERKLRFCRKEGDSVRGGLMVNSWSDCGCESCVQWMNGDKLHVVVRKPSGDHPEDPNERSMENVIFLHGFLSSSSFWTDSVFPNLSEPVKRNYRLFAVDLLGFGRSPKPRDSFYTLRDHIEMIEKSVICPYDLQSFHVVAHSMGCIVALALSAKYCKSVKSITLVAPPYFPSAKDGASLAVLTRLAKRRLWPPSMFGAAFMSWYEHLGRCVCLVYCRNHGMWEKILRILTRKRELHFFIVDLPRHTHRSAWYIMHNVICGGAKFADDFLEVLTKCGRKICVIQGDGDQVVPLECINNIKTKAPDVEVTIVANADHCTVIRGREKAFTQYIEQIWASIGDCFKDGTT</sequence>
<keyword evidence="1" id="KW-0472">Membrane</keyword>